<dbReference type="InterPro" id="IPR000571">
    <property type="entry name" value="Znf_CCCH"/>
</dbReference>
<dbReference type="InterPro" id="IPR052249">
    <property type="entry name" value="Roquin_domain"/>
</dbReference>
<comment type="function">
    <text evidence="38">Most important serine protease inhibitor in plasma that regulates the blood coagulation cascade. AT-III inhibits thrombin, matriptase-3/TMPRSS7, as well as factors IXa, Xa and XIa. Its inhibitory activity is greatly enhanced in the presence of heparin.</text>
</comment>
<evidence type="ECO:0000256" key="12">
    <source>
        <dbReference type="ARBA" id="ARBA00022553"/>
    </source>
</evidence>
<dbReference type="Gene3D" id="1.20.58.860">
    <property type="match status" value="1"/>
</dbReference>
<feature type="domain" description="C3H1-type" evidence="45">
    <location>
        <begin position="788"/>
        <end position="816"/>
    </location>
</feature>
<evidence type="ECO:0000256" key="24">
    <source>
        <dbReference type="ARBA" id="ARBA00022807"/>
    </source>
</evidence>
<dbReference type="InterPro" id="IPR013083">
    <property type="entry name" value="Znf_RING/FYVE/PHD"/>
</dbReference>
<evidence type="ECO:0000256" key="42">
    <source>
        <dbReference type="RuleBase" id="RU000411"/>
    </source>
</evidence>
<sequence>MSGGSSAGEWCLMESDPGVFTELIKGFGCRGAQVEEIWSLEPENFEKLKPVHGLIFLFKWQPGEEPAGSVVQDSRLDTIFFAKQVINNACATQAIVSVLLNCAHQDIHLGETLSEFKEFSQSFDAAMKGLALSNSEVIRQVHNSFARQQMFEFDAKSSAKEEDAFHFVSYVPVNGRLYELDGLREGPIDLGACHQDDWISAVRPVIEKRIQKYSEGEIRFNLMAIVSDRKMIYEQRIAELQQQLAEEEPMDTDQSSNMLSSIQSEVAKYQMLIEEENQKLKRYKIENIRRKHNYLPFIMELLKTLAEHQQLIPLVEKNFYPKKRDVLNDTGRSGIGAKQAMTGSGCDLLLVYSLGIFRQSEWISLEGTTGVIGSHLPAQAGSSQSTRRRIVSRQTFDETIRKPISLGCGHTVCKMCLNKLHRKACPFDQTTINTDIELLPVNSALLQLVGAQVPEQQPITLCSGAEDTKHYEEGKKCVEELALYLKPLSSARGVGLNSTTQSVLSRPMQRKLVTLVHCQLVEEEGRIRAMRAARSLGERTVTELILQHQNPQQLSSNLWAAVRARGCQFLGPAMQEEALKLVLLALEDGSALSRKVLVLFVVQRLEPRFPQASKTSIGHVVQLLYRASCFKVTKRDEDSSLMQLKEEFRTYEALRREHDSQIVQIAMEAGLRIAPDQWSSLLYGDQSHKSHMQSIIDKLQTPASFAQSVQELTIALQRTGDPANLNRLRPHLELLANIDPSPDAPPPTWEQLENGLVAVRTVVHGLVDYIQNHSKKGTDQQQPPQHSKYKTYMCRDMKQRGGCPRGASCTFAHSQEELEKFRKMNKRLVPRRPLSASLGQLNEVGLPSGAILSEEGGVDLPNRKTSALPNGIVSTGSTVTQLISRGTDSGYESALKPGKMDHLSSSAPGSPPDLLESVPKSSISALPVNPHPVPARAPADLPSVSVTKQLQMVPRGSQLYNAQQADMFYQDPRGAAPSFEPAPYQQGVYYPTQSMSRFVRPPPSAAEAGAPYLEHYGPYLPERVVSPQYPQGYPALAQPMYPPHYDGRRIYPPVQPYQRTEDVVRGSPVPIDIPQAAVPLYVPESRDRYQQTEAYCPVAPHLGQIRPSCHRPHPSLDELHRRRKEIMAQLEERKVISPPPFAPSPTLPHPFHSEEIFVFVQYLDEDLKVAGKYKGNDYSQYSPWSCDTIGSYIGTKDAKPKDVVAARSVEMANVDSKAMREQRLDMQRRAAEAGDDDLIPFGDRPTVSRFGAISRTSKAMYQNSGPMQAMAVQGAATKSIISDYSPYETHSGWGSSPYSPHQSIPSQGRFNDRERLSMSDVAGHGKPLPSAEREQQLRMELQQVDHQISQQTQMRGLEAVSNRLLLQREATTLAGQPQPPPPPPKWPGMISSEQLSLELHQVEREIGKRTRELSMESQSSLDMKNKLSTTKQTENGQLEPQNKVPAEDLTLTFRTMYLFVVCLLSVWGLAAPEPYAVEDICTAKPRDIPVNPICIYRNPERKPQEGEGQEPAKDKIPESTNPRVWELSKANSRFAVIFYKYLADSKDNGENIFMSPLSISTAFAMTKLGACGSTLQQLMEVFRFDTISEKTSDQIHFFFAKLNCRLYKKANKSSELVSANRLFGEKSLVFNETYQNISEIVYGAKLWPLNFKEKPELSRQVINEWVANKTERRITEVIPEGGIDDLTVLVLVNSIYFKGHWKSQFPAPNTKLDVFRKANGDTCQVPTMYQESKFHYTFIPQDEVQVLELPYKGDDITMVLVLPSAGTPLDNVERNLTSEKLQGWIDSMKEMSLFVYLPRFRVEDSFSVKEKLRKMGLEDLFSPENARLPGIIAEGRTDLYVSDAFHKAFLEVNEEGSEASAATAVTISGRSFPMNRKIFNANRPFLLFIREASLNTIIFMGRIADPCS</sequence>
<dbReference type="CDD" id="cd02045">
    <property type="entry name" value="serpinC1_AT3"/>
    <property type="match status" value="1"/>
</dbReference>
<dbReference type="InterPro" id="IPR042178">
    <property type="entry name" value="Serpin_sf_1"/>
</dbReference>
<dbReference type="Gene3D" id="3.30.497.10">
    <property type="entry name" value="Antithrombin, subunit I, domain 2"/>
    <property type="match status" value="1"/>
</dbReference>
<evidence type="ECO:0000256" key="14">
    <source>
        <dbReference type="ARBA" id="ARBA00022674"/>
    </source>
</evidence>
<evidence type="ECO:0000256" key="8">
    <source>
        <dbReference type="ARBA" id="ARBA00009500"/>
    </source>
</evidence>
<evidence type="ECO:0000256" key="28">
    <source>
        <dbReference type="ARBA" id="ARBA00022942"/>
    </source>
</evidence>
<dbReference type="InterPro" id="IPR023796">
    <property type="entry name" value="Serpin_dom"/>
</dbReference>
<evidence type="ECO:0000256" key="15">
    <source>
        <dbReference type="ARBA" id="ARBA00022679"/>
    </source>
</evidence>
<feature type="zinc finger region" description="C3H1-type" evidence="40">
    <location>
        <begin position="788"/>
        <end position="816"/>
    </location>
</feature>
<dbReference type="InterPro" id="IPR033837">
    <property type="entry name" value="UCH37"/>
</dbReference>
<name>A0A8K1LQZ8_9PASS</name>
<dbReference type="InterPro" id="IPR041507">
    <property type="entry name" value="UCH_C"/>
</dbReference>
<dbReference type="FunFam" id="4.10.1000.10:FF:000004">
    <property type="entry name" value="roquin-1 isoform X2"/>
    <property type="match status" value="1"/>
</dbReference>
<keyword evidence="43" id="KW-0175">Coiled coil</keyword>
<dbReference type="PROSITE" id="PS52049">
    <property type="entry name" value="ULD"/>
    <property type="match status" value="1"/>
</dbReference>
<feature type="active site" description="Nucleophile" evidence="41">
    <location>
        <position position="90"/>
    </location>
</feature>
<keyword evidence="18 40" id="KW-0479">Metal-binding</keyword>
<comment type="subcellular location">
    <subcellularLocation>
        <location evidence="4">Cytoplasm</location>
        <location evidence="4">P-body</location>
    </subcellularLocation>
    <subcellularLocation>
        <location evidence="3">Nucleus</location>
    </subcellularLocation>
    <subcellularLocation>
        <location evidence="5">Secreted</location>
        <location evidence="5">Extracellular space</location>
    </subcellularLocation>
</comment>
<dbReference type="GO" id="GO:0030193">
    <property type="term" value="P:regulation of blood coagulation"/>
    <property type="evidence" value="ECO:0007669"/>
    <property type="project" value="InterPro"/>
</dbReference>
<evidence type="ECO:0000256" key="9">
    <source>
        <dbReference type="ARBA" id="ARBA00011096"/>
    </source>
</evidence>
<comment type="catalytic activity">
    <reaction evidence="2">
        <text>S-ubiquitinyl-[E2 ubiquitin-conjugating enzyme]-L-cysteine + [acceptor protein]-L-lysine = [E2 ubiquitin-conjugating enzyme]-L-cysteine + N(6)-ubiquitinyl-[acceptor protein]-L-lysine.</text>
        <dbReference type="EC" id="2.3.2.27"/>
    </reaction>
</comment>
<feature type="domain" description="UCH catalytic" evidence="46">
    <location>
        <begin position="9"/>
        <end position="227"/>
    </location>
</feature>
<dbReference type="FunFam" id="1.20.120.1790:FF:000001">
    <property type="entry name" value="roquin-1 isoform X1"/>
    <property type="match status" value="1"/>
</dbReference>
<evidence type="ECO:0000313" key="48">
    <source>
        <dbReference type="Proteomes" id="UP000796761"/>
    </source>
</evidence>
<dbReference type="GO" id="GO:0006511">
    <property type="term" value="P:ubiquitin-dependent protein catabolic process"/>
    <property type="evidence" value="ECO:0007669"/>
    <property type="project" value="UniProtKB-UniRule"/>
</dbReference>
<dbReference type="SUPFAM" id="SSF54001">
    <property type="entry name" value="Cysteine proteinases"/>
    <property type="match status" value="1"/>
</dbReference>
<dbReference type="PANTHER" id="PTHR13139">
    <property type="entry name" value="RING FINGER AND CCCH-TYPE ZINC FINGER DOMAIN-CONTAINING PROTEIN"/>
    <property type="match status" value="1"/>
</dbReference>
<dbReference type="Pfam" id="PF00079">
    <property type="entry name" value="Serpin"/>
    <property type="match status" value="1"/>
</dbReference>
<feature type="coiled-coil region" evidence="43">
    <location>
        <begin position="223"/>
        <end position="286"/>
    </location>
</feature>
<evidence type="ECO:0000256" key="30">
    <source>
        <dbReference type="ARBA" id="ARBA00023015"/>
    </source>
</evidence>
<evidence type="ECO:0000256" key="11">
    <source>
        <dbReference type="ARBA" id="ARBA00022525"/>
    </source>
</evidence>
<keyword evidence="35" id="KW-0325">Glycoprotein</keyword>
<evidence type="ECO:0000256" key="38">
    <source>
        <dbReference type="ARBA" id="ARBA00025088"/>
    </source>
</evidence>
<evidence type="ECO:0000256" key="21">
    <source>
        <dbReference type="ARBA" id="ARBA00022771"/>
    </source>
</evidence>
<evidence type="ECO:0000256" key="18">
    <source>
        <dbReference type="ARBA" id="ARBA00022723"/>
    </source>
</evidence>
<evidence type="ECO:0000313" key="47">
    <source>
        <dbReference type="EMBL" id="TRZ22578.1"/>
    </source>
</evidence>
<evidence type="ECO:0000256" key="33">
    <source>
        <dbReference type="ARBA" id="ARBA00023163"/>
    </source>
</evidence>
<dbReference type="InterPro" id="IPR023795">
    <property type="entry name" value="Serpin_CS"/>
</dbReference>
<keyword evidence="27" id="KW-0722">Serine protease inhibitor</keyword>
<evidence type="ECO:0000256" key="40">
    <source>
        <dbReference type="PROSITE-ProRule" id="PRU00723"/>
    </source>
</evidence>
<feature type="region of interest" description="Disordered" evidence="44">
    <location>
        <begin position="1288"/>
        <end position="1309"/>
    </location>
</feature>
<keyword evidence="31" id="KW-0094">Blood coagulation</keyword>
<evidence type="ECO:0000256" key="16">
    <source>
        <dbReference type="ARBA" id="ARBA00022690"/>
    </source>
</evidence>
<evidence type="ECO:0000256" key="36">
    <source>
        <dbReference type="ARBA" id="ARBA00023204"/>
    </source>
</evidence>
<dbReference type="GO" id="GO:0000502">
    <property type="term" value="C:proteasome complex"/>
    <property type="evidence" value="ECO:0007669"/>
    <property type="project" value="UniProtKB-KW"/>
</dbReference>
<feature type="region of interest" description="Disordered" evidence="44">
    <location>
        <begin position="888"/>
        <end position="918"/>
    </location>
</feature>
<keyword evidence="17" id="KW-0356">Hemostasis</keyword>
<keyword evidence="21 40" id="KW-0863">Zinc-finger</keyword>
<keyword evidence="14" id="KW-0358">Heparin-binding</keyword>
<keyword evidence="33" id="KW-0804">Transcription</keyword>
<evidence type="ECO:0000256" key="22">
    <source>
        <dbReference type="ARBA" id="ARBA00022786"/>
    </source>
</evidence>
<dbReference type="InterPro" id="IPR036855">
    <property type="entry name" value="Znf_CCCH_sf"/>
</dbReference>
<dbReference type="GO" id="GO:0016579">
    <property type="term" value="P:protein deubiquitination"/>
    <property type="evidence" value="ECO:0007669"/>
    <property type="project" value="InterPro"/>
</dbReference>
<feature type="site" description="Important for enzyme activity" evidence="41">
    <location>
        <position position="181"/>
    </location>
</feature>
<dbReference type="FunFam" id="3.30.40.10:FF:000047">
    <property type="entry name" value="Roquin-2 isoform 1"/>
    <property type="match status" value="1"/>
</dbReference>
<evidence type="ECO:0000256" key="17">
    <source>
        <dbReference type="ARBA" id="ARBA00022696"/>
    </source>
</evidence>
<evidence type="ECO:0000256" key="6">
    <source>
        <dbReference type="ARBA" id="ARBA00004906"/>
    </source>
</evidence>
<dbReference type="GO" id="GO:0010494">
    <property type="term" value="C:cytoplasmic stress granule"/>
    <property type="evidence" value="ECO:0007669"/>
    <property type="project" value="TreeGrafter"/>
</dbReference>
<dbReference type="SMART" id="SM00356">
    <property type="entry name" value="ZnF_C3H1"/>
    <property type="match status" value="1"/>
</dbReference>
<dbReference type="GO" id="GO:0006281">
    <property type="term" value="P:DNA repair"/>
    <property type="evidence" value="ECO:0007669"/>
    <property type="project" value="UniProtKB-KW"/>
</dbReference>
<evidence type="ECO:0000256" key="29">
    <source>
        <dbReference type="ARBA" id="ARBA00022990"/>
    </source>
</evidence>
<evidence type="ECO:0000256" key="35">
    <source>
        <dbReference type="ARBA" id="ARBA00023180"/>
    </source>
</evidence>
<dbReference type="Gene3D" id="1.20.120.1790">
    <property type="match status" value="1"/>
</dbReference>
<keyword evidence="12" id="KW-0597">Phosphoprotein</keyword>
<dbReference type="FunFam" id="3.30.497.10:FF:000008">
    <property type="entry name" value="antithrombin-III isoform X1"/>
    <property type="match status" value="1"/>
</dbReference>
<evidence type="ECO:0000256" key="37">
    <source>
        <dbReference type="ARBA" id="ARBA00023242"/>
    </source>
</evidence>
<protein>
    <recommendedName>
        <fullName evidence="41">ubiquitinyl hydrolase 1</fullName>
        <ecNumber evidence="41">3.4.19.12</ecNumber>
    </recommendedName>
</protein>
<dbReference type="Pfam" id="PF01088">
    <property type="entry name" value="Peptidase_C12"/>
    <property type="match status" value="1"/>
</dbReference>
<dbReference type="GO" id="GO:0061630">
    <property type="term" value="F:ubiquitin protein ligase activity"/>
    <property type="evidence" value="ECO:0007669"/>
    <property type="project" value="UniProtKB-EC"/>
</dbReference>
<dbReference type="GO" id="GO:0007596">
    <property type="term" value="P:blood coagulation"/>
    <property type="evidence" value="ECO:0007669"/>
    <property type="project" value="UniProtKB-KW"/>
</dbReference>
<keyword evidence="37" id="KW-0539">Nucleus</keyword>
<dbReference type="GO" id="GO:0035613">
    <property type="term" value="F:RNA stem-loop binding"/>
    <property type="evidence" value="ECO:0007669"/>
    <property type="project" value="TreeGrafter"/>
</dbReference>
<dbReference type="InterPro" id="IPR036186">
    <property type="entry name" value="Serpin_sf"/>
</dbReference>
<dbReference type="Proteomes" id="UP000796761">
    <property type="component" value="Unassembled WGS sequence"/>
</dbReference>
<keyword evidence="29" id="KW-0007">Acetylation</keyword>
<dbReference type="PROSITE" id="PS52048">
    <property type="entry name" value="UCH_DOMAIN"/>
    <property type="match status" value="1"/>
</dbReference>
<evidence type="ECO:0000256" key="39">
    <source>
        <dbReference type="ARBA" id="ARBA00054164"/>
    </source>
</evidence>
<comment type="catalytic activity">
    <reaction evidence="1 41">
        <text>Thiol-dependent hydrolysis of ester, thioester, amide, peptide and isopeptide bonds formed by the C-terminal Gly of ubiquitin (a 76-residue protein attached to proteins as an intracellular targeting signal).</text>
        <dbReference type="EC" id="3.4.19.12"/>
    </reaction>
</comment>
<dbReference type="GO" id="GO:0008270">
    <property type="term" value="F:zinc ion binding"/>
    <property type="evidence" value="ECO:0007669"/>
    <property type="project" value="UniProtKB-KW"/>
</dbReference>
<dbReference type="InterPro" id="IPR042185">
    <property type="entry name" value="Serpin_sf_2"/>
</dbReference>
<comment type="subunit">
    <text evidence="9">Forms protease inhibiting heterodimer with TMPRSS7.</text>
</comment>
<dbReference type="InterPro" id="IPR038765">
    <property type="entry name" value="Papain-like_cys_pep_sf"/>
</dbReference>
<keyword evidence="15" id="KW-0808">Transferase</keyword>
<keyword evidence="26" id="KW-0694">RNA-binding</keyword>
<dbReference type="InterPro" id="IPR033829">
    <property type="entry name" value="Antithrombin_3_serpin_domain"/>
</dbReference>
<keyword evidence="32" id="KW-1015">Disulfide bond</keyword>
<dbReference type="PANTHER" id="PTHR13139:SF6">
    <property type="entry name" value="ROQUIN-1"/>
    <property type="match status" value="1"/>
</dbReference>
<dbReference type="SUPFAM" id="SSF90229">
    <property type="entry name" value="CCCH zinc finger"/>
    <property type="match status" value="1"/>
</dbReference>
<keyword evidence="24 41" id="KW-0788">Thiol protease</keyword>
<keyword evidence="25 40" id="KW-0862">Zinc</keyword>
<accession>A0A8K1LQZ8</accession>
<dbReference type="GO" id="GO:0004867">
    <property type="term" value="F:serine-type endopeptidase inhibitor activity"/>
    <property type="evidence" value="ECO:0007669"/>
    <property type="project" value="UniProtKB-KW"/>
</dbReference>
<evidence type="ECO:0000259" key="45">
    <source>
        <dbReference type="PROSITE" id="PS50103"/>
    </source>
</evidence>
<comment type="similarity">
    <text evidence="8 42">Belongs to the serpin family.</text>
</comment>
<evidence type="ECO:0000256" key="41">
    <source>
        <dbReference type="PROSITE-ProRule" id="PRU01393"/>
    </source>
</evidence>
<keyword evidence="11" id="KW-0964">Secreted</keyword>
<reference evidence="47" key="1">
    <citation type="submission" date="2019-04" db="EMBL/GenBank/DDBJ databases">
        <title>Genome assembly of Zosterops borbonicus 15179.</title>
        <authorList>
            <person name="Leroy T."/>
            <person name="Anselmetti Y."/>
            <person name="Tilak M.-K."/>
            <person name="Nabholz B."/>
        </authorList>
    </citation>
    <scope>NUCLEOTIDE SEQUENCE</scope>
    <source>
        <strain evidence="47">HGM_15179</strain>
        <tissue evidence="47">Muscle</tissue>
    </source>
</reference>
<dbReference type="PROSITE" id="PS50103">
    <property type="entry name" value="ZF_C3H1"/>
    <property type="match status" value="1"/>
</dbReference>
<evidence type="ECO:0000256" key="5">
    <source>
        <dbReference type="ARBA" id="ARBA00004239"/>
    </source>
</evidence>
<dbReference type="InterPro" id="IPR041523">
    <property type="entry name" value="ROQ_II"/>
</dbReference>
<dbReference type="PRINTS" id="PR00707">
    <property type="entry name" value="UBCTHYDRLASE"/>
</dbReference>
<evidence type="ECO:0000256" key="13">
    <source>
        <dbReference type="ARBA" id="ARBA00022670"/>
    </source>
</evidence>
<evidence type="ECO:0000256" key="4">
    <source>
        <dbReference type="ARBA" id="ARBA00004201"/>
    </source>
</evidence>
<dbReference type="Gene3D" id="3.30.40.10">
    <property type="entry name" value="Zinc/RING finger domain, C3HC4 (zinc finger)"/>
    <property type="match status" value="1"/>
</dbReference>
<keyword evidence="23 41" id="KW-0378">Hydrolase</keyword>
<keyword evidence="34" id="KW-0233">DNA recombination</keyword>
<dbReference type="InterPro" id="IPR001578">
    <property type="entry name" value="Peptidase_C12_UCH"/>
</dbReference>
<feature type="compositionally biased region" description="Polar residues" evidence="44">
    <location>
        <begin position="1292"/>
        <end position="1309"/>
    </location>
</feature>
<dbReference type="Pfam" id="PF18031">
    <property type="entry name" value="UCH_C"/>
    <property type="match status" value="1"/>
</dbReference>
<feature type="region of interest" description="Disordered" evidence="44">
    <location>
        <begin position="1499"/>
        <end position="1519"/>
    </location>
</feature>
<comment type="pathway">
    <text evidence="6">Protein modification; protein ubiquitination.</text>
</comment>
<feature type="region of interest" description="Disordered" evidence="44">
    <location>
        <begin position="1409"/>
        <end position="1441"/>
    </location>
</feature>
<dbReference type="GO" id="GO:0000209">
    <property type="term" value="P:protein polyubiquitination"/>
    <property type="evidence" value="ECO:0007669"/>
    <property type="project" value="TreeGrafter"/>
</dbReference>
<dbReference type="Gene3D" id="4.10.1000.10">
    <property type="entry name" value="Zinc finger, CCCH-type"/>
    <property type="match status" value="1"/>
</dbReference>
<dbReference type="Gene3D" id="2.30.39.10">
    <property type="entry name" value="Alpha-1-antitrypsin, domain 1"/>
    <property type="match status" value="1"/>
</dbReference>
<evidence type="ECO:0000256" key="10">
    <source>
        <dbReference type="ARBA" id="ARBA00022490"/>
    </source>
</evidence>
<feature type="compositionally biased region" description="Basic and acidic residues" evidence="44">
    <location>
        <begin position="1499"/>
        <end position="1517"/>
    </location>
</feature>
<dbReference type="InterPro" id="IPR048575">
    <property type="entry name" value="Roquin_1_2-like_ROQ"/>
</dbReference>
<keyword evidence="10" id="KW-0963">Cytoplasm</keyword>
<organism evidence="47 48">
    <name type="scientific">Zosterops borbonicus</name>
    <dbReference type="NCBI Taxonomy" id="364589"/>
    <lineage>
        <taxon>Eukaryota</taxon>
        <taxon>Metazoa</taxon>
        <taxon>Chordata</taxon>
        <taxon>Craniata</taxon>
        <taxon>Vertebrata</taxon>
        <taxon>Euteleostomi</taxon>
        <taxon>Archelosauria</taxon>
        <taxon>Archosauria</taxon>
        <taxon>Dinosauria</taxon>
        <taxon>Saurischia</taxon>
        <taxon>Theropoda</taxon>
        <taxon>Coelurosauria</taxon>
        <taxon>Aves</taxon>
        <taxon>Neognathae</taxon>
        <taxon>Neoaves</taxon>
        <taxon>Telluraves</taxon>
        <taxon>Australaves</taxon>
        <taxon>Passeriformes</taxon>
        <taxon>Sylvioidea</taxon>
        <taxon>Zosteropidae</taxon>
        <taxon>Zosterops</taxon>
    </lineage>
</organism>
<keyword evidence="13 41" id="KW-0645">Protease</keyword>
<dbReference type="Pfam" id="PF18386">
    <property type="entry name" value="ROQ_II"/>
    <property type="match status" value="1"/>
</dbReference>
<dbReference type="GO" id="GO:0008201">
    <property type="term" value="F:heparin binding"/>
    <property type="evidence" value="ECO:0007669"/>
    <property type="project" value="UniProtKB-KW"/>
</dbReference>
<evidence type="ECO:0000256" key="20">
    <source>
        <dbReference type="ARBA" id="ARBA00022763"/>
    </source>
</evidence>
<dbReference type="OrthoDB" id="10067217at2759"/>
<dbReference type="GO" id="GO:0004843">
    <property type="term" value="F:cysteine-type deubiquitinase activity"/>
    <property type="evidence" value="ECO:0007669"/>
    <property type="project" value="UniProtKB-UniRule"/>
</dbReference>
<evidence type="ECO:0000256" key="26">
    <source>
        <dbReference type="ARBA" id="ARBA00022884"/>
    </source>
</evidence>
<keyword evidence="28" id="KW-0647">Proteasome</keyword>
<feature type="active site" description="Proton donor" evidence="41">
    <location>
        <position position="166"/>
    </location>
</feature>
<dbReference type="GO" id="GO:0031011">
    <property type="term" value="C:Ino80 complex"/>
    <property type="evidence" value="ECO:0007669"/>
    <property type="project" value="InterPro"/>
</dbReference>
<evidence type="ECO:0000256" key="44">
    <source>
        <dbReference type="SAM" id="MobiDB-lite"/>
    </source>
</evidence>
<evidence type="ECO:0000256" key="27">
    <source>
        <dbReference type="ARBA" id="ARBA00022900"/>
    </source>
</evidence>
<evidence type="ECO:0000256" key="7">
    <source>
        <dbReference type="ARBA" id="ARBA00009326"/>
    </source>
</evidence>
<keyword evidence="20" id="KW-0227">DNA damage</keyword>
<evidence type="ECO:0000256" key="43">
    <source>
        <dbReference type="SAM" id="Coils"/>
    </source>
</evidence>
<dbReference type="EMBL" id="SWJQ01000092">
    <property type="protein sequence ID" value="TRZ22578.1"/>
    <property type="molecule type" value="Genomic_DNA"/>
</dbReference>
<keyword evidence="22 41" id="KW-0833">Ubl conjugation pathway</keyword>
<evidence type="ECO:0000259" key="46">
    <source>
        <dbReference type="PROSITE" id="PS52048"/>
    </source>
</evidence>
<comment type="function">
    <text evidence="39">Protease that specifically cleaves 'Lys-48'-linked polyubiquitin chains. Deubiquitinating enzyme associated with the 19S regulatory subunit of the 26S proteasome. Putative regulatory component of the INO80 complex; however is inactive in the INO80 complex and is activated by a transient interaction of the INO80 complex with the proteasome via ADRM1.</text>
</comment>
<dbReference type="FunFam" id="3.40.532.10:FF:000001">
    <property type="entry name" value="Ubiquitin carboxyl-terminal hydrolase"/>
    <property type="match status" value="1"/>
</dbReference>
<keyword evidence="30" id="KW-0805">Transcription regulation</keyword>
<dbReference type="InterPro" id="IPR017907">
    <property type="entry name" value="Znf_RING_CS"/>
</dbReference>
<evidence type="ECO:0000256" key="2">
    <source>
        <dbReference type="ARBA" id="ARBA00000900"/>
    </source>
</evidence>
<keyword evidence="19" id="KW-0732">Signal</keyword>
<dbReference type="GO" id="GO:0000288">
    <property type="term" value="P:nuclear-transcribed mRNA catabolic process, deadenylation-dependent decay"/>
    <property type="evidence" value="ECO:0007669"/>
    <property type="project" value="TreeGrafter"/>
</dbReference>
<dbReference type="SUPFAM" id="SSF56574">
    <property type="entry name" value="Serpins"/>
    <property type="match status" value="1"/>
</dbReference>
<dbReference type="GO" id="GO:0006310">
    <property type="term" value="P:DNA recombination"/>
    <property type="evidence" value="ECO:0007669"/>
    <property type="project" value="UniProtKB-KW"/>
</dbReference>
<evidence type="ECO:0000256" key="32">
    <source>
        <dbReference type="ARBA" id="ARBA00023157"/>
    </source>
</evidence>
<dbReference type="InterPro" id="IPR036959">
    <property type="entry name" value="Peptidase_C12_UCH_sf"/>
</dbReference>
<evidence type="ECO:0000256" key="25">
    <source>
        <dbReference type="ARBA" id="ARBA00022833"/>
    </source>
</evidence>
<evidence type="ECO:0000256" key="19">
    <source>
        <dbReference type="ARBA" id="ARBA00022729"/>
    </source>
</evidence>
<dbReference type="PROSITE" id="PS00284">
    <property type="entry name" value="SERPIN"/>
    <property type="match status" value="1"/>
</dbReference>
<dbReference type="SMART" id="SM00093">
    <property type="entry name" value="SERPIN"/>
    <property type="match status" value="1"/>
</dbReference>
<evidence type="ECO:0000256" key="3">
    <source>
        <dbReference type="ARBA" id="ARBA00004123"/>
    </source>
</evidence>
<keyword evidence="48" id="KW-1185">Reference proteome</keyword>
<comment type="caution">
    <text evidence="47">The sequence shown here is derived from an EMBL/GenBank/DDBJ whole genome shotgun (WGS) entry which is preliminary data.</text>
</comment>
<evidence type="ECO:0000256" key="31">
    <source>
        <dbReference type="ARBA" id="ARBA00023084"/>
    </source>
</evidence>
<feature type="site" description="Transition state stabilizer" evidence="41">
    <location>
        <position position="84"/>
    </location>
</feature>
<proteinExistence type="inferred from homology"/>
<evidence type="ECO:0000256" key="1">
    <source>
        <dbReference type="ARBA" id="ARBA00000707"/>
    </source>
</evidence>
<gene>
    <name evidence="47" type="ORF">HGM15179_004562</name>
</gene>
<dbReference type="CDD" id="cd02255">
    <property type="entry name" value="Peptidase_C12"/>
    <property type="match status" value="1"/>
</dbReference>
<dbReference type="GO" id="GO:0000932">
    <property type="term" value="C:P-body"/>
    <property type="evidence" value="ECO:0007669"/>
    <property type="project" value="UniProtKB-SubCell"/>
</dbReference>
<dbReference type="FunFam" id="1.20.58.860:FF:000009">
    <property type="entry name" value="Ubiquitin carboxyl-terminal hydrolase isozyme L5"/>
    <property type="match status" value="1"/>
</dbReference>
<dbReference type="EC" id="3.4.19.12" evidence="41"/>
<dbReference type="GO" id="GO:0003725">
    <property type="term" value="F:double-stranded RNA binding"/>
    <property type="evidence" value="ECO:0007669"/>
    <property type="project" value="TreeGrafter"/>
</dbReference>
<feature type="compositionally biased region" description="Polar residues" evidence="44">
    <location>
        <begin position="1415"/>
        <end position="1440"/>
    </location>
</feature>
<dbReference type="PROSITE" id="PS00518">
    <property type="entry name" value="ZF_RING_1"/>
    <property type="match status" value="1"/>
</dbReference>
<keyword evidence="16" id="KW-0646">Protease inhibitor</keyword>
<dbReference type="GO" id="GO:0070628">
    <property type="term" value="F:proteasome binding"/>
    <property type="evidence" value="ECO:0007669"/>
    <property type="project" value="InterPro"/>
</dbReference>
<dbReference type="GO" id="GO:0005576">
    <property type="term" value="C:extracellular region"/>
    <property type="evidence" value="ECO:0007669"/>
    <property type="project" value="UniProtKB-SubCell"/>
</dbReference>
<comment type="similarity">
    <text evidence="7 41">Belongs to the peptidase C12 family.</text>
</comment>
<dbReference type="Gene3D" id="3.40.532.10">
    <property type="entry name" value="Peptidase C12, ubiquitin carboxyl-terminal hydrolase"/>
    <property type="match status" value="1"/>
</dbReference>
<evidence type="ECO:0000256" key="23">
    <source>
        <dbReference type="ARBA" id="ARBA00022801"/>
    </source>
</evidence>
<dbReference type="GO" id="GO:0003729">
    <property type="term" value="F:mRNA binding"/>
    <property type="evidence" value="ECO:0007669"/>
    <property type="project" value="TreeGrafter"/>
</dbReference>
<dbReference type="Pfam" id="PF21206">
    <property type="entry name" value="Roquin_1_2-like_ROQ"/>
    <property type="match status" value="1"/>
</dbReference>
<keyword evidence="36" id="KW-0234">DNA repair</keyword>
<dbReference type="SUPFAM" id="SSF57850">
    <property type="entry name" value="RING/U-box"/>
    <property type="match status" value="1"/>
</dbReference>
<evidence type="ECO:0000256" key="34">
    <source>
        <dbReference type="ARBA" id="ARBA00023172"/>
    </source>
</evidence>